<dbReference type="AlphaFoldDB" id="A0A9P6KT80"/>
<protein>
    <submittedName>
        <fullName evidence="2">Uncharacterized protein</fullName>
    </submittedName>
</protein>
<reference evidence="2" key="1">
    <citation type="journal article" date="2020" name="Mol. Plant Microbe Interact.">
        <title>Genome Sequence of the Biocontrol Agent Coniothyrium minitans strain Conio (IMI 134523).</title>
        <authorList>
            <person name="Patel D."/>
            <person name="Shittu T.A."/>
            <person name="Baroncelli R."/>
            <person name="Muthumeenakshi S."/>
            <person name="Osborne T.H."/>
            <person name="Janganan T.K."/>
            <person name="Sreenivasaprasad S."/>
        </authorList>
    </citation>
    <scope>NUCLEOTIDE SEQUENCE</scope>
    <source>
        <strain evidence="2">Conio</strain>
    </source>
</reference>
<dbReference type="Proteomes" id="UP000756921">
    <property type="component" value="Unassembled WGS sequence"/>
</dbReference>
<sequence length="251" mass="28014">MSDYIMLPDQKGQGNHSDGDQVPSRPVPFRVATFFTCEVLPDRASSSQVCLTSSWGWSIHQDDVSKESTAFYAPRRPPKRCTYKTRAYGNLFDELHVLTLTALGDLEGATDLMGHCYLGAKAWARCPPIGPSPIPAMHPALPTSIHGYALMTWDLHSSTAATRSSLDIFFFASHELETQQPSRSWTFRIAFSPLTSLALEVTPGKPPSTCWSRFRTVAALWQHSGHRVGIRLEQSNRLRAPRALSHVHVRR</sequence>
<organism evidence="2 3">
    <name type="scientific">Paraphaeosphaeria minitans</name>
    <dbReference type="NCBI Taxonomy" id="565426"/>
    <lineage>
        <taxon>Eukaryota</taxon>
        <taxon>Fungi</taxon>
        <taxon>Dikarya</taxon>
        <taxon>Ascomycota</taxon>
        <taxon>Pezizomycotina</taxon>
        <taxon>Dothideomycetes</taxon>
        <taxon>Pleosporomycetidae</taxon>
        <taxon>Pleosporales</taxon>
        <taxon>Massarineae</taxon>
        <taxon>Didymosphaeriaceae</taxon>
        <taxon>Paraphaeosphaeria</taxon>
    </lineage>
</organism>
<accession>A0A9P6KT80</accession>
<keyword evidence="3" id="KW-1185">Reference proteome</keyword>
<feature type="region of interest" description="Disordered" evidence="1">
    <location>
        <begin position="1"/>
        <end position="25"/>
    </location>
</feature>
<evidence type="ECO:0000313" key="2">
    <source>
        <dbReference type="EMBL" id="KAF9738578.1"/>
    </source>
</evidence>
<comment type="caution">
    <text evidence="2">The sequence shown here is derived from an EMBL/GenBank/DDBJ whole genome shotgun (WGS) entry which is preliminary data.</text>
</comment>
<evidence type="ECO:0000313" key="3">
    <source>
        <dbReference type="Proteomes" id="UP000756921"/>
    </source>
</evidence>
<proteinExistence type="predicted"/>
<name>A0A9P6KT80_9PLEO</name>
<dbReference type="EMBL" id="WJXW01000003">
    <property type="protein sequence ID" value="KAF9738578.1"/>
    <property type="molecule type" value="Genomic_DNA"/>
</dbReference>
<evidence type="ECO:0000256" key="1">
    <source>
        <dbReference type="SAM" id="MobiDB-lite"/>
    </source>
</evidence>
<gene>
    <name evidence="2" type="ORF">PMIN01_03861</name>
</gene>